<comment type="caution">
    <text evidence="1">The sequence shown here is derived from an EMBL/GenBank/DDBJ whole genome shotgun (WGS) entry which is preliminary data.</text>
</comment>
<evidence type="ECO:0000313" key="1">
    <source>
        <dbReference type="EMBL" id="EZG78238.1"/>
    </source>
</evidence>
<protein>
    <submittedName>
        <fullName evidence="1">Uncharacterized protein</fullName>
    </submittedName>
</protein>
<evidence type="ECO:0000313" key="2">
    <source>
        <dbReference type="Proteomes" id="UP000019763"/>
    </source>
</evidence>
<gene>
    <name evidence="1" type="ORF">GNI_039410</name>
</gene>
<dbReference type="AlphaFoldDB" id="A0A023BAG8"/>
<dbReference type="VEuPathDB" id="CryptoDB:GNI_039410"/>
<proteinExistence type="predicted"/>
<dbReference type="GeneID" id="22911510"/>
<reference evidence="1" key="1">
    <citation type="submission" date="2013-12" db="EMBL/GenBank/DDBJ databases">
        <authorList>
            <person name="Omoto C.K."/>
            <person name="Sibley D."/>
            <person name="Venepally P."/>
            <person name="Hadjithomas M."/>
            <person name="Karamycheva S."/>
            <person name="Brunk B."/>
            <person name="Roos D."/>
            <person name="Caler E."/>
            <person name="Lorenzi H."/>
        </authorList>
    </citation>
    <scope>NUCLEOTIDE SEQUENCE</scope>
</reference>
<name>A0A023BAG8_GRENI</name>
<keyword evidence="2" id="KW-1185">Reference proteome</keyword>
<dbReference type="RefSeq" id="XP_011129388.1">
    <property type="nucleotide sequence ID" value="XM_011131086.1"/>
</dbReference>
<dbReference type="EMBL" id="AFNH02000303">
    <property type="protein sequence ID" value="EZG78238.1"/>
    <property type="molecule type" value="Genomic_DNA"/>
</dbReference>
<organism evidence="1 2">
    <name type="scientific">Gregarina niphandrodes</name>
    <name type="common">Septate eugregarine</name>
    <dbReference type="NCBI Taxonomy" id="110365"/>
    <lineage>
        <taxon>Eukaryota</taxon>
        <taxon>Sar</taxon>
        <taxon>Alveolata</taxon>
        <taxon>Apicomplexa</taxon>
        <taxon>Conoidasida</taxon>
        <taxon>Gregarinasina</taxon>
        <taxon>Eugregarinorida</taxon>
        <taxon>Gregarinidae</taxon>
        <taxon>Gregarina</taxon>
    </lineage>
</organism>
<dbReference type="Proteomes" id="UP000019763">
    <property type="component" value="Unassembled WGS sequence"/>
</dbReference>
<sequence>MIWVPVTEAKKIMADVRSSDNRKHSSDVRSFDDRGKEEAAISLAAAPNKAPVALAKTPIATIPSPTVQSALPLPAPAAIPLPAPEAIPLPAPAAIPLPISGGLLDASSPAVLATSTSGATVLATSLAEDEEDDEDDVPFFISARAADLDAGLFHNFISSIGDFSEDATEDYEAASGDGDSLLVPLMILEGPPDLAEAAVVLQEELNHDGEDSETKSAAADFIAADLMKSEEAENAPAPASPTQTPVLRLRRSNGLVASLLRPRR</sequence>
<accession>A0A023BAG8</accession>